<dbReference type="EMBL" id="DQVE01000056">
    <property type="protein sequence ID" value="HIP98793.1"/>
    <property type="molecule type" value="Genomic_DNA"/>
</dbReference>
<dbReference type="SUPFAM" id="SSF48150">
    <property type="entry name" value="DNA-glycosylase"/>
    <property type="match status" value="1"/>
</dbReference>
<organism evidence="1 2">
    <name type="scientific">Aquifex aeolicus</name>
    <dbReference type="NCBI Taxonomy" id="63363"/>
    <lineage>
        <taxon>Bacteria</taxon>
        <taxon>Pseudomonadati</taxon>
        <taxon>Aquificota</taxon>
        <taxon>Aquificia</taxon>
        <taxon>Aquificales</taxon>
        <taxon>Aquificaceae</taxon>
        <taxon>Aquifex</taxon>
    </lineage>
</organism>
<dbReference type="GO" id="GO:0016829">
    <property type="term" value="F:lyase activity"/>
    <property type="evidence" value="ECO:0007669"/>
    <property type="project" value="UniProtKB-KW"/>
</dbReference>
<dbReference type="Proteomes" id="UP000606463">
    <property type="component" value="Unassembled WGS sequence"/>
</dbReference>
<keyword evidence="1" id="KW-0456">Lyase</keyword>
<dbReference type="InterPro" id="IPR011257">
    <property type="entry name" value="DNA_glycosylase"/>
</dbReference>
<reference evidence="1" key="1">
    <citation type="journal article" date="2020" name="ISME J.">
        <title>Gammaproteobacteria mediating utilization of methyl-, sulfur- and petroleum organic compounds in deep ocean hydrothermal plumes.</title>
        <authorList>
            <person name="Zhou Z."/>
            <person name="Liu Y."/>
            <person name="Pan J."/>
            <person name="Cron B.R."/>
            <person name="Toner B.M."/>
            <person name="Anantharaman K."/>
            <person name="Breier J.A."/>
            <person name="Dick G.J."/>
            <person name="Li M."/>
        </authorList>
    </citation>
    <scope>NUCLEOTIDE SEQUENCE</scope>
    <source>
        <strain evidence="1">SZUA-1501</strain>
    </source>
</reference>
<gene>
    <name evidence="1" type="ORF">EYH37_05500</name>
</gene>
<evidence type="ECO:0000313" key="2">
    <source>
        <dbReference type="Proteomes" id="UP000606463"/>
    </source>
</evidence>
<dbReference type="GO" id="GO:0006281">
    <property type="term" value="P:DNA repair"/>
    <property type="evidence" value="ECO:0007669"/>
    <property type="project" value="InterPro"/>
</dbReference>
<dbReference type="AlphaFoldDB" id="A0A9D0YPZ5"/>
<dbReference type="GO" id="GO:0003906">
    <property type="term" value="F:DNA-(apurinic or apyrimidinic site) endonuclease activity"/>
    <property type="evidence" value="ECO:0007669"/>
    <property type="project" value="InterPro"/>
</dbReference>
<dbReference type="GO" id="GO:0016799">
    <property type="term" value="F:hydrolase activity, hydrolyzing N-glycosyl compounds"/>
    <property type="evidence" value="ECO:0007669"/>
    <property type="project" value="InterPro"/>
</dbReference>
<sequence length="238" mass="28159">MKQNQLYEVLKEFTLEDALLLETYDRQYKALKRLHRELKNNELFLKLVVVNALLSYQLPNKGEVYWENFGSFFAKNPSLEKFGEFLKKYNNRFLNSKLQRLQKVLKAIKKMEREELIRFCKNPKELLDYLSNLLNQEKTAKTLVFAVKMFIYACRIASGKNITAPFEIEIPLDVRLRKISDSLEFWRNLSIKTNIPPLHLDTLIWVTMGADKRFLENLPTGLKDKVKKLKEVLKELLL</sequence>
<proteinExistence type="predicted"/>
<comment type="caution">
    <text evidence="1">The sequence shown here is derived from an EMBL/GenBank/DDBJ whole genome shotgun (WGS) entry which is preliminary data.</text>
</comment>
<protein>
    <submittedName>
        <fullName evidence="1">N-glycosylase/DNA lyase</fullName>
    </submittedName>
</protein>
<accession>A0A9D0YPZ5</accession>
<dbReference type="InterPro" id="IPR015254">
    <property type="entry name" value="AGOG-like"/>
</dbReference>
<name>A0A9D0YPZ5_AQUAO</name>
<dbReference type="Pfam" id="PF09171">
    <property type="entry name" value="AGOG"/>
    <property type="match status" value="1"/>
</dbReference>
<evidence type="ECO:0000313" key="1">
    <source>
        <dbReference type="EMBL" id="HIP98793.1"/>
    </source>
</evidence>
<dbReference type="Gene3D" id="1.10.340.30">
    <property type="entry name" value="Hypothetical protein, domain 2"/>
    <property type="match status" value="1"/>
</dbReference>